<proteinExistence type="predicted"/>
<sequence length="768" mass="85918">MFFEYNDLDIKLIQTNINPFFTKKTHLSLEDNAMKTLHHRKSGLGTLVTCFFVILFICQIGHAQSITRLITDSGTNTPSVTLTVTPDSGTTSYYVVEFLVAELTPTFVTDGGIVSYGSGTIQWGPFEDNLPRTFSYRLMGSTTAFELAGFAKFSSDPPEVSPKSYYKVYTDGDKVGTNIAPITHSISVLEPGVVYTVTTRHFTVYSGQPVSHPTFYPELHLLNGQRNNILAIRAYHGPEGTGFATMKKTAPYTTPIEWNIPELEVISVTGTPISNPEGIELTWTFRLSATTLWDVYEESICLGTFTITDAGDYGAYCDLSNLTYTGGIPKVFKGRRGIYVWKEGYYIATNPQNQRDFFSFCAAPKGKANNKIESIIIAFPQDINGAEAPLFRSFIAEAHSRGMEVNFVTGEPEWSFLDNRQIGTDEINKIFTFNQSAVFEEQFDSIQFDVEPHAIDTDNEPGMEPWVWEQFIPNMAYFKSVVDQNNIATGLNIPFVAAIGNFWHEDYVPTDAYPGPGYEQILNIIDKAAIMNYVTHSGAVYTCREELEYSRLLNKPIDIVYETFNTSPTESFWFNGNNALERTVNSIDYAYVDPFSTDYYENFGFNVIHYYEAADEIWPHNGVIKRSYRQLRPDIFSDQEPLDPVYNTAPVCYVLSPNGGEETSGRRLTITYSVYDDNSAVPISVKFYLRNTASGSEYYLGTQSVQVSASTHMYSGSFNATVNAYPVGTDYRIRITVDEQSGSPALSSFDSSNYDFARVASGGGGKKK</sequence>
<accession>A0A3A4R158</accession>
<reference evidence="2 3" key="1">
    <citation type="journal article" date="2017" name="ISME J.">
        <title>Energy and carbon metabolisms in a deep terrestrial subsurface fluid microbial community.</title>
        <authorList>
            <person name="Momper L."/>
            <person name="Jungbluth S.P."/>
            <person name="Lee M.D."/>
            <person name="Amend J.P."/>
        </authorList>
    </citation>
    <scope>NUCLEOTIDE SEQUENCE [LARGE SCALE GENOMIC DNA]</scope>
    <source>
        <strain evidence="2">SURF_26</strain>
    </source>
</reference>
<dbReference type="AlphaFoldDB" id="A0A3A4R158"/>
<keyword evidence="1" id="KW-1133">Transmembrane helix</keyword>
<feature type="transmembrane region" description="Helical" evidence="1">
    <location>
        <begin position="44"/>
        <end position="62"/>
    </location>
</feature>
<gene>
    <name evidence="2" type="ORF">C4541_13470</name>
</gene>
<name>A0A3A4R158_9BACT</name>
<evidence type="ECO:0000256" key="1">
    <source>
        <dbReference type="SAM" id="Phobius"/>
    </source>
</evidence>
<protein>
    <submittedName>
        <fullName evidence="2">Uncharacterized protein</fullName>
    </submittedName>
</protein>
<keyword evidence="1" id="KW-0812">Transmembrane</keyword>
<keyword evidence="1" id="KW-0472">Membrane</keyword>
<evidence type="ECO:0000313" key="2">
    <source>
        <dbReference type="EMBL" id="RJP55912.1"/>
    </source>
</evidence>
<dbReference type="EMBL" id="QZJZ01000105">
    <property type="protein sequence ID" value="RJP55912.1"/>
    <property type="molecule type" value="Genomic_DNA"/>
</dbReference>
<organism evidence="2 3">
    <name type="scientific">Candidatus Auribacter fodinae</name>
    <dbReference type="NCBI Taxonomy" id="2093366"/>
    <lineage>
        <taxon>Bacteria</taxon>
        <taxon>Pseudomonadati</taxon>
        <taxon>Candidatus Auribacterota</taxon>
        <taxon>Candidatus Auribacteria</taxon>
        <taxon>Candidatus Auribacterales</taxon>
        <taxon>Candidatus Auribacteraceae</taxon>
        <taxon>Candidatus Auribacter</taxon>
    </lineage>
</organism>
<evidence type="ECO:0000313" key="3">
    <source>
        <dbReference type="Proteomes" id="UP000266426"/>
    </source>
</evidence>
<comment type="caution">
    <text evidence="2">The sequence shown here is derived from an EMBL/GenBank/DDBJ whole genome shotgun (WGS) entry which is preliminary data.</text>
</comment>
<dbReference type="Proteomes" id="UP000266426">
    <property type="component" value="Unassembled WGS sequence"/>
</dbReference>